<reference evidence="2 3" key="1">
    <citation type="submission" date="2014-02" db="EMBL/GenBank/DDBJ databases">
        <title>Transposable element dynamics among asymbiotic and ectomycorrhizal Amanita fungi.</title>
        <authorList>
            <consortium name="DOE Joint Genome Institute"/>
            <person name="Hess J."/>
            <person name="Skrede I."/>
            <person name="Wolfe B."/>
            <person name="LaButti K."/>
            <person name="Ohm R.A."/>
            <person name="Grigoriev I.V."/>
            <person name="Pringle A."/>
        </authorList>
    </citation>
    <scope>NUCLEOTIDE SEQUENCE [LARGE SCALE GENOMIC DNA]</scope>
    <source>
        <strain evidence="2 3">SKay4041</strain>
    </source>
</reference>
<protein>
    <recommendedName>
        <fullName evidence="4">Caffeine-induced death protein 2</fullName>
    </recommendedName>
</protein>
<dbReference type="Proteomes" id="UP000242287">
    <property type="component" value="Unassembled WGS sequence"/>
</dbReference>
<proteinExistence type="inferred from homology"/>
<sequence length="189" mass="22106">MPAKQPQLGSLALQAPLLTPQVVHVSPSTCHDLSLFKDLLREYRRLDDAIIMRLNRANATMRDRERLGDNTLAGNVQDEACAYLWRELIANWKHRTQLVEYCVNVVDQSIAEKRESIGEQQVDPSTRRRIQGEVWEEEVKRNQVRNELTVESIVRQRSIDAFRTRCRYFTPLKTDAEARRMWESTVQKQ</sequence>
<keyword evidence="3" id="KW-1185">Reference proteome</keyword>
<evidence type="ECO:0008006" key="4">
    <source>
        <dbReference type="Google" id="ProtNLM"/>
    </source>
</evidence>
<dbReference type="STRING" id="703135.A0A2A9NXZ5"/>
<dbReference type="Pfam" id="PF09774">
    <property type="entry name" value="MIX23"/>
    <property type="match status" value="1"/>
</dbReference>
<dbReference type="OrthoDB" id="5593818at2759"/>
<accession>A0A2A9NXZ5</accession>
<dbReference type="EMBL" id="KZ301977">
    <property type="protein sequence ID" value="PFH52713.1"/>
    <property type="molecule type" value="Genomic_DNA"/>
</dbReference>
<organism evidence="2 3">
    <name type="scientific">Amanita thiersii Skay4041</name>
    <dbReference type="NCBI Taxonomy" id="703135"/>
    <lineage>
        <taxon>Eukaryota</taxon>
        <taxon>Fungi</taxon>
        <taxon>Dikarya</taxon>
        <taxon>Basidiomycota</taxon>
        <taxon>Agaricomycotina</taxon>
        <taxon>Agaricomycetes</taxon>
        <taxon>Agaricomycetidae</taxon>
        <taxon>Agaricales</taxon>
        <taxon>Pluteineae</taxon>
        <taxon>Amanitaceae</taxon>
        <taxon>Amanita</taxon>
    </lineage>
</organism>
<dbReference type="GO" id="GO:0005758">
    <property type="term" value="C:mitochondrial intermembrane space"/>
    <property type="evidence" value="ECO:0007669"/>
    <property type="project" value="InterPro"/>
</dbReference>
<dbReference type="InterPro" id="IPR019171">
    <property type="entry name" value="MIX23"/>
</dbReference>
<evidence type="ECO:0000313" key="3">
    <source>
        <dbReference type="Proteomes" id="UP000242287"/>
    </source>
</evidence>
<dbReference type="PANTHER" id="PTHR31905">
    <property type="entry name" value="COILED-COIL DOMAIN-CONTAINING PROTEIN 58"/>
    <property type="match status" value="1"/>
</dbReference>
<name>A0A2A9NXZ5_9AGAR</name>
<dbReference type="AlphaFoldDB" id="A0A2A9NXZ5"/>
<evidence type="ECO:0000313" key="2">
    <source>
        <dbReference type="EMBL" id="PFH52713.1"/>
    </source>
</evidence>
<dbReference type="PANTHER" id="PTHR31905:SF2">
    <property type="entry name" value="PROTEIN MIX23"/>
    <property type="match status" value="1"/>
</dbReference>
<comment type="similarity">
    <text evidence="1">Belongs to the MIX23 family.</text>
</comment>
<evidence type="ECO:0000256" key="1">
    <source>
        <dbReference type="ARBA" id="ARBA00024204"/>
    </source>
</evidence>
<gene>
    <name evidence="2" type="ORF">AMATHDRAFT_73850</name>
</gene>